<feature type="transmembrane region" description="Helical" evidence="1">
    <location>
        <begin position="113"/>
        <end position="134"/>
    </location>
</feature>
<name>A0ABD5PZF6_9EURY</name>
<dbReference type="RefSeq" id="WP_254270435.1">
    <property type="nucleotide sequence ID" value="NZ_CP100401.1"/>
</dbReference>
<dbReference type="EMBL" id="JBHSHT010000001">
    <property type="protein sequence ID" value="MFC4823854.1"/>
    <property type="molecule type" value="Genomic_DNA"/>
</dbReference>
<dbReference type="Proteomes" id="UP001595945">
    <property type="component" value="Unassembled WGS sequence"/>
</dbReference>
<dbReference type="GeneID" id="73047114"/>
<keyword evidence="1" id="KW-0812">Transmembrane</keyword>
<gene>
    <name evidence="2" type="ORF">ACFO9K_06230</name>
</gene>
<dbReference type="AlphaFoldDB" id="A0ABD5PZF6"/>
<evidence type="ECO:0000256" key="1">
    <source>
        <dbReference type="SAM" id="Phobius"/>
    </source>
</evidence>
<feature type="transmembrane region" description="Helical" evidence="1">
    <location>
        <begin position="146"/>
        <end position="168"/>
    </location>
</feature>
<evidence type="ECO:0000313" key="3">
    <source>
        <dbReference type="Proteomes" id="UP001595945"/>
    </source>
</evidence>
<feature type="transmembrane region" description="Helical" evidence="1">
    <location>
        <begin position="28"/>
        <end position="49"/>
    </location>
</feature>
<feature type="transmembrane region" description="Helical" evidence="1">
    <location>
        <begin position="69"/>
        <end position="93"/>
    </location>
</feature>
<keyword evidence="1" id="KW-1133">Transmembrane helix</keyword>
<sequence>MGVSRIGRRGPTVTAFEMGLREYARTPVLLALLVFLPAYFVGVLVFLMPDSPVPVEVAGNGTVTLPSSQLYGILLVPLMCALVGGIAGLFLTLTARDADGRLAVAGYRPAHLLLARVGLLSVAAAVAAAVSLAVLSVEVVPDRLGWFAVASVLGGLTYGLLGALAGLVFSRLAGVYLLLFAPMVDVFFFQNPMVSDPHWLASYLPGHYATAVAVDAGLSASVALEPLGKAILYLGAAGVVTAVAYYRTIRLG</sequence>
<keyword evidence="1" id="KW-0472">Membrane</keyword>
<reference evidence="2 3" key="1">
    <citation type="journal article" date="2019" name="Int. J. Syst. Evol. Microbiol.">
        <title>The Global Catalogue of Microorganisms (GCM) 10K type strain sequencing project: providing services to taxonomists for standard genome sequencing and annotation.</title>
        <authorList>
            <consortium name="The Broad Institute Genomics Platform"/>
            <consortium name="The Broad Institute Genome Sequencing Center for Infectious Disease"/>
            <person name="Wu L."/>
            <person name="Ma J."/>
        </authorList>
    </citation>
    <scope>NUCLEOTIDE SEQUENCE [LARGE SCALE GENOMIC DNA]</scope>
    <source>
        <strain evidence="2 3">XZYJ18</strain>
    </source>
</reference>
<feature type="transmembrane region" description="Helical" evidence="1">
    <location>
        <begin position="230"/>
        <end position="249"/>
    </location>
</feature>
<proteinExistence type="predicted"/>
<evidence type="ECO:0000313" key="2">
    <source>
        <dbReference type="EMBL" id="MFC4823854.1"/>
    </source>
</evidence>
<accession>A0ABD5PZF6</accession>
<protein>
    <submittedName>
        <fullName evidence="2">ABC transporter permease</fullName>
    </submittedName>
</protein>
<feature type="transmembrane region" description="Helical" evidence="1">
    <location>
        <begin position="175"/>
        <end position="194"/>
    </location>
</feature>
<comment type="caution">
    <text evidence="2">The sequence shown here is derived from an EMBL/GenBank/DDBJ whole genome shotgun (WGS) entry which is preliminary data.</text>
</comment>
<keyword evidence="3" id="KW-1185">Reference proteome</keyword>
<organism evidence="2 3">
    <name type="scientific">Halorussus aquaticus</name>
    <dbReference type="NCBI Taxonomy" id="2953748"/>
    <lineage>
        <taxon>Archaea</taxon>
        <taxon>Methanobacteriati</taxon>
        <taxon>Methanobacteriota</taxon>
        <taxon>Stenosarchaea group</taxon>
        <taxon>Halobacteria</taxon>
        <taxon>Halobacteriales</taxon>
        <taxon>Haladaptataceae</taxon>
        <taxon>Halorussus</taxon>
    </lineage>
</organism>